<feature type="domain" description="RNA polymerase sigma-70 region 2" evidence="6">
    <location>
        <begin position="26"/>
        <end position="93"/>
    </location>
</feature>
<dbReference type="InterPro" id="IPR013325">
    <property type="entry name" value="RNA_pol_sigma_r2"/>
</dbReference>
<accession>A0ABP5CMQ2</accession>
<evidence type="ECO:0000256" key="4">
    <source>
        <dbReference type="ARBA" id="ARBA00023125"/>
    </source>
</evidence>
<dbReference type="InterPro" id="IPR036388">
    <property type="entry name" value="WH-like_DNA-bd_sf"/>
</dbReference>
<keyword evidence="2" id="KW-0805">Transcription regulation</keyword>
<dbReference type="InterPro" id="IPR013324">
    <property type="entry name" value="RNA_pol_sigma_r3/r4-like"/>
</dbReference>
<dbReference type="Pfam" id="PF08281">
    <property type="entry name" value="Sigma70_r4_2"/>
    <property type="match status" value="1"/>
</dbReference>
<evidence type="ECO:0000256" key="5">
    <source>
        <dbReference type="ARBA" id="ARBA00023163"/>
    </source>
</evidence>
<dbReference type="InterPro" id="IPR039425">
    <property type="entry name" value="RNA_pol_sigma-70-like"/>
</dbReference>
<evidence type="ECO:0000256" key="3">
    <source>
        <dbReference type="ARBA" id="ARBA00023082"/>
    </source>
</evidence>
<reference evidence="9" key="1">
    <citation type="journal article" date="2019" name="Int. J. Syst. Evol. Microbiol.">
        <title>The Global Catalogue of Microorganisms (GCM) 10K type strain sequencing project: providing services to taxonomists for standard genome sequencing and annotation.</title>
        <authorList>
            <consortium name="The Broad Institute Genomics Platform"/>
            <consortium name="The Broad Institute Genome Sequencing Center for Infectious Disease"/>
            <person name="Wu L."/>
            <person name="Ma J."/>
        </authorList>
    </citation>
    <scope>NUCLEOTIDE SEQUENCE [LARGE SCALE GENOMIC DNA]</scope>
    <source>
        <strain evidence="9">JCM 15309</strain>
    </source>
</reference>
<keyword evidence="9" id="KW-1185">Reference proteome</keyword>
<comment type="similarity">
    <text evidence="1">Belongs to the sigma-70 factor family. ECF subfamily.</text>
</comment>
<evidence type="ECO:0000259" key="6">
    <source>
        <dbReference type="Pfam" id="PF04542"/>
    </source>
</evidence>
<dbReference type="Proteomes" id="UP001500571">
    <property type="component" value="Unassembled WGS sequence"/>
</dbReference>
<evidence type="ECO:0000259" key="7">
    <source>
        <dbReference type="Pfam" id="PF08281"/>
    </source>
</evidence>
<dbReference type="InterPro" id="IPR007627">
    <property type="entry name" value="RNA_pol_sigma70_r2"/>
</dbReference>
<name>A0ABP5CMQ2_9ACTN</name>
<protein>
    <recommendedName>
        <fullName evidence="10">Sigma-70 family RNA polymerase sigma factor</fullName>
    </recommendedName>
</protein>
<sequence length="248" mass="27260">MHDPAPTDSDLLLRARDGNADAYAELYRRHHGTVLAIALQTVGPRYAEDLAAEAFTRTLRLIREGAGPTGPVRPYLVAAVRNGRISDQRTNRRVSPVADIRDVADDHSRVPQPETPDRLDSMLVRDAFRTLPPRWRAVLWLGLVEGRPATEVAELLGVSPDAATQLSSRAREALRVAYLEQHLTAPGPAACDSIRSELAKHVRGTSTRRRQRVAKHVGECESCRTATTELAAVGASLHRPVELERLIA</sequence>
<dbReference type="NCBIfam" id="TIGR02937">
    <property type="entry name" value="sigma70-ECF"/>
    <property type="match status" value="1"/>
</dbReference>
<evidence type="ECO:0000313" key="9">
    <source>
        <dbReference type="Proteomes" id="UP001500571"/>
    </source>
</evidence>
<dbReference type="SUPFAM" id="SSF88659">
    <property type="entry name" value="Sigma3 and sigma4 domains of RNA polymerase sigma factors"/>
    <property type="match status" value="1"/>
</dbReference>
<feature type="domain" description="RNA polymerase sigma factor 70 region 4 type 2" evidence="7">
    <location>
        <begin position="122"/>
        <end position="174"/>
    </location>
</feature>
<dbReference type="SUPFAM" id="SSF88946">
    <property type="entry name" value="Sigma2 domain of RNA polymerase sigma factors"/>
    <property type="match status" value="1"/>
</dbReference>
<dbReference type="InterPro" id="IPR013249">
    <property type="entry name" value="RNA_pol_sigma70_r4_t2"/>
</dbReference>
<evidence type="ECO:0000256" key="2">
    <source>
        <dbReference type="ARBA" id="ARBA00023015"/>
    </source>
</evidence>
<keyword evidence="3" id="KW-0731">Sigma factor</keyword>
<comment type="caution">
    <text evidence="8">The sequence shown here is derived from an EMBL/GenBank/DDBJ whole genome shotgun (WGS) entry which is preliminary data.</text>
</comment>
<keyword evidence="4" id="KW-0238">DNA-binding</keyword>
<dbReference type="RefSeq" id="WP_344045467.1">
    <property type="nucleotide sequence ID" value="NZ_BAAAPB010000002.1"/>
</dbReference>
<organism evidence="8 9">
    <name type="scientific">Nocardioides panacihumi</name>
    <dbReference type="NCBI Taxonomy" id="400774"/>
    <lineage>
        <taxon>Bacteria</taxon>
        <taxon>Bacillati</taxon>
        <taxon>Actinomycetota</taxon>
        <taxon>Actinomycetes</taxon>
        <taxon>Propionibacteriales</taxon>
        <taxon>Nocardioidaceae</taxon>
        <taxon>Nocardioides</taxon>
    </lineage>
</organism>
<keyword evidence="5" id="KW-0804">Transcription</keyword>
<evidence type="ECO:0000256" key="1">
    <source>
        <dbReference type="ARBA" id="ARBA00010641"/>
    </source>
</evidence>
<dbReference type="PANTHER" id="PTHR43133">
    <property type="entry name" value="RNA POLYMERASE ECF-TYPE SIGMA FACTO"/>
    <property type="match status" value="1"/>
</dbReference>
<dbReference type="EMBL" id="BAAAPB010000002">
    <property type="protein sequence ID" value="GAA1965236.1"/>
    <property type="molecule type" value="Genomic_DNA"/>
</dbReference>
<proteinExistence type="inferred from homology"/>
<dbReference type="InterPro" id="IPR014284">
    <property type="entry name" value="RNA_pol_sigma-70_dom"/>
</dbReference>
<evidence type="ECO:0008006" key="10">
    <source>
        <dbReference type="Google" id="ProtNLM"/>
    </source>
</evidence>
<dbReference type="Gene3D" id="1.10.10.10">
    <property type="entry name" value="Winged helix-like DNA-binding domain superfamily/Winged helix DNA-binding domain"/>
    <property type="match status" value="1"/>
</dbReference>
<dbReference type="PANTHER" id="PTHR43133:SF8">
    <property type="entry name" value="RNA POLYMERASE SIGMA FACTOR HI_1459-RELATED"/>
    <property type="match status" value="1"/>
</dbReference>
<dbReference type="Pfam" id="PF04542">
    <property type="entry name" value="Sigma70_r2"/>
    <property type="match status" value="1"/>
</dbReference>
<gene>
    <name evidence="8" type="ORF">GCM10009798_26900</name>
</gene>
<evidence type="ECO:0000313" key="8">
    <source>
        <dbReference type="EMBL" id="GAA1965236.1"/>
    </source>
</evidence>
<dbReference type="Gene3D" id="1.10.1740.10">
    <property type="match status" value="1"/>
</dbReference>